<dbReference type="Proteomes" id="UP000051836">
    <property type="component" value="Unassembled WGS sequence"/>
</dbReference>
<feature type="region of interest" description="Disordered" evidence="1">
    <location>
        <begin position="71"/>
        <end position="110"/>
    </location>
</feature>
<evidence type="ECO:0000313" key="2">
    <source>
        <dbReference type="EMBL" id="KQL60219.1"/>
    </source>
</evidence>
<sequence length="110" mass="12128">MEMAVDLYLAIRQLATALALVLASVFLRLWGADREQHWDPPVAKTAWESSPGDQEARRKWLQVEEVGVVEEGKEAAAKQQEEVAEEPSPMAEPSPVAAESISQQLPAKPH</sequence>
<feature type="compositionally biased region" description="Low complexity" evidence="1">
    <location>
        <begin position="86"/>
        <end position="100"/>
    </location>
</feature>
<comment type="caution">
    <text evidence="2">The sequence shown here is derived from an EMBL/GenBank/DDBJ whole genome shotgun (WGS) entry which is preliminary data.</text>
</comment>
<accession>A0A0Q3XAM3</accession>
<organism evidence="2 3">
    <name type="scientific">Amazona aestiva</name>
    <name type="common">Blue-fronted Amazon parrot</name>
    <dbReference type="NCBI Taxonomy" id="12930"/>
    <lineage>
        <taxon>Eukaryota</taxon>
        <taxon>Metazoa</taxon>
        <taxon>Chordata</taxon>
        <taxon>Craniata</taxon>
        <taxon>Vertebrata</taxon>
        <taxon>Euteleostomi</taxon>
        <taxon>Archelosauria</taxon>
        <taxon>Archosauria</taxon>
        <taxon>Dinosauria</taxon>
        <taxon>Saurischia</taxon>
        <taxon>Theropoda</taxon>
        <taxon>Coelurosauria</taxon>
        <taxon>Aves</taxon>
        <taxon>Neognathae</taxon>
        <taxon>Neoaves</taxon>
        <taxon>Telluraves</taxon>
        <taxon>Australaves</taxon>
        <taxon>Psittaciformes</taxon>
        <taxon>Psittacidae</taxon>
        <taxon>Amazona</taxon>
    </lineage>
</organism>
<gene>
    <name evidence="2" type="ORF">AAES_09221</name>
</gene>
<proteinExistence type="predicted"/>
<protein>
    <submittedName>
        <fullName evidence="2">Uncharacterized protein</fullName>
    </submittedName>
</protein>
<reference evidence="2 3" key="1">
    <citation type="submission" date="2015-10" db="EMBL/GenBank/DDBJ databases">
        <authorList>
            <person name="Gilbert D.G."/>
        </authorList>
    </citation>
    <scope>NUCLEOTIDE SEQUENCE [LARGE SCALE GENOMIC DNA]</scope>
    <source>
        <strain evidence="2">FVVF132</strain>
    </source>
</reference>
<evidence type="ECO:0000256" key="1">
    <source>
        <dbReference type="SAM" id="MobiDB-lite"/>
    </source>
</evidence>
<feature type="compositionally biased region" description="Polar residues" evidence="1">
    <location>
        <begin position="101"/>
        <end position="110"/>
    </location>
</feature>
<dbReference type="EMBL" id="LMAW01000177">
    <property type="protein sequence ID" value="KQL60219.1"/>
    <property type="molecule type" value="Genomic_DNA"/>
</dbReference>
<keyword evidence="3" id="KW-1185">Reference proteome</keyword>
<feature type="compositionally biased region" description="Basic and acidic residues" evidence="1">
    <location>
        <begin position="71"/>
        <end position="81"/>
    </location>
</feature>
<evidence type="ECO:0000313" key="3">
    <source>
        <dbReference type="Proteomes" id="UP000051836"/>
    </source>
</evidence>
<dbReference type="AlphaFoldDB" id="A0A0Q3XAM3"/>
<name>A0A0Q3XAM3_AMAAE</name>